<dbReference type="KEGG" id="tps:THAPSDRAFT_2521"/>
<gene>
    <name evidence="4" type="ORF">THAPSDRAFT_2521</name>
</gene>
<feature type="active site" description="Nucleophile" evidence="2">
    <location>
        <position position="46"/>
    </location>
</feature>
<evidence type="ECO:0000256" key="1">
    <source>
        <dbReference type="ARBA" id="ARBA00023098"/>
    </source>
</evidence>
<protein>
    <recommendedName>
        <fullName evidence="3">PNPLA domain-containing protein</fullName>
    </recommendedName>
</protein>
<dbReference type="InterPro" id="IPR033562">
    <property type="entry name" value="PLPL"/>
</dbReference>
<dbReference type="GeneID" id="7444670"/>
<dbReference type="PaxDb" id="35128-Thaps2521"/>
<dbReference type="GO" id="GO:0005811">
    <property type="term" value="C:lipid droplet"/>
    <property type="evidence" value="ECO:0000318"/>
    <property type="project" value="GO_Central"/>
</dbReference>
<feature type="short sequence motif" description="GXSXG" evidence="2">
    <location>
        <begin position="44"/>
        <end position="48"/>
    </location>
</feature>
<keyword evidence="2" id="KW-0378">Hydrolase</keyword>
<keyword evidence="1 2" id="KW-0443">Lipid metabolism</keyword>
<name>B8BUL3_THAPS</name>
<reference evidence="4 5" key="2">
    <citation type="journal article" date="2008" name="Nature">
        <title>The Phaeodactylum genome reveals the evolutionary history of diatom genomes.</title>
        <authorList>
            <person name="Bowler C."/>
            <person name="Allen A.E."/>
            <person name="Badger J.H."/>
            <person name="Grimwood J."/>
            <person name="Jabbari K."/>
            <person name="Kuo A."/>
            <person name="Maheswari U."/>
            <person name="Martens C."/>
            <person name="Maumus F."/>
            <person name="Otillar R.P."/>
            <person name="Rayko E."/>
            <person name="Salamov A."/>
            <person name="Vandepoele K."/>
            <person name="Beszteri B."/>
            <person name="Gruber A."/>
            <person name="Heijde M."/>
            <person name="Katinka M."/>
            <person name="Mock T."/>
            <person name="Valentin K."/>
            <person name="Verret F."/>
            <person name="Berges J.A."/>
            <person name="Brownlee C."/>
            <person name="Cadoret J.P."/>
            <person name="Chiovitti A."/>
            <person name="Choi C.J."/>
            <person name="Coesel S."/>
            <person name="De Martino A."/>
            <person name="Detter J.C."/>
            <person name="Durkin C."/>
            <person name="Falciatore A."/>
            <person name="Fournet J."/>
            <person name="Haruta M."/>
            <person name="Huysman M.J."/>
            <person name="Jenkins B.D."/>
            <person name="Jiroutova K."/>
            <person name="Jorgensen R.E."/>
            <person name="Joubert Y."/>
            <person name="Kaplan A."/>
            <person name="Kroger N."/>
            <person name="Kroth P.G."/>
            <person name="La Roche J."/>
            <person name="Lindquist E."/>
            <person name="Lommer M."/>
            <person name="Martin-Jezequel V."/>
            <person name="Lopez P.J."/>
            <person name="Lucas S."/>
            <person name="Mangogna M."/>
            <person name="McGinnis K."/>
            <person name="Medlin L.K."/>
            <person name="Montsant A."/>
            <person name="Oudot-Le Secq M.P."/>
            <person name="Napoli C."/>
            <person name="Obornik M."/>
            <person name="Parker M.S."/>
            <person name="Petit J.L."/>
            <person name="Porcel B.M."/>
            <person name="Poulsen N."/>
            <person name="Robison M."/>
            <person name="Rychlewski L."/>
            <person name="Rynearson T.A."/>
            <person name="Schmutz J."/>
            <person name="Shapiro H."/>
            <person name="Siaut M."/>
            <person name="Stanley M."/>
            <person name="Sussman M.R."/>
            <person name="Taylor A.R."/>
            <person name="Vardi A."/>
            <person name="von Dassow P."/>
            <person name="Vyverman W."/>
            <person name="Willis A."/>
            <person name="Wyrwicz L.S."/>
            <person name="Rokhsar D.S."/>
            <person name="Weissenbach J."/>
            <person name="Armbrust E.V."/>
            <person name="Green B.R."/>
            <person name="Van de Peer Y."/>
            <person name="Grigoriev I.V."/>
        </authorList>
    </citation>
    <scope>NUCLEOTIDE SEQUENCE [LARGE SCALE GENOMIC DNA]</scope>
    <source>
        <strain evidence="4 5">CCMP1335</strain>
    </source>
</reference>
<dbReference type="Proteomes" id="UP000001449">
    <property type="component" value="Chromosome 2"/>
</dbReference>
<dbReference type="GO" id="GO:0055088">
    <property type="term" value="P:lipid homeostasis"/>
    <property type="evidence" value="ECO:0000318"/>
    <property type="project" value="GO_Central"/>
</dbReference>
<evidence type="ECO:0000256" key="2">
    <source>
        <dbReference type="PROSITE-ProRule" id="PRU01161"/>
    </source>
</evidence>
<dbReference type="STRING" id="35128.B8BUL3"/>
<dbReference type="GO" id="GO:0005737">
    <property type="term" value="C:cytoplasm"/>
    <property type="evidence" value="ECO:0000318"/>
    <property type="project" value="GO_Central"/>
</dbReference>
<dbReference type="Pfam" id="PF01734">
    <property type="entry name" value="Patatin"/>
    <property type="match status" value="1"/>
</dbReference>
<dbReference type="InParanoid" id="B8BUL3"/>
<accession>B8BUL3</accession>
<evidence type="ECO:0000259" key="3">
    <source>
        <dbReference type="PROSITE" id="PS51635"/>
    </source>
</evidence>
<dbReference type="GO" id="GO:0019433">
    <property type="term" value="P:triglyceride catabolic process"/>
    <property type="evidence" value="ECO:0000318"/>
    <property type="project" value="GO_Central"/>
</dbReference>
<dbReference type="GO" id="GO:0016020">
    <property type="term" value="C:membrane"/>
    <property type="evidence" value="ECO:0000318"/>
    <property type="project" value="GO_Central"/>
</dbReference>
<evidence type="ECO:0000313" key="5">
    <source>
        <dbReference type="Proteomes" id="UP000001449"/>
    </source>
</evidence>
<dbReference type="PANTHER" id="PTHR12406:SF7">
    <property type="entry name" value="PATATIN-LIKE PHOSPHOLIPASE DOMAIN-CONTAINING PROTEIN 4"/>
    <property type="match status" value="1"/>
</dbReference>
<dbReference type="EMBL" id="CM000639">
    <property type="protein sequence ID" value="EED94777.1"/>
    <property type="molecule type" value="Genomic_DNA"/>
</dbReference>
<keyword evidence="5" id="KW-1185">Reference proteome</keyword>
<evidence type="ECO:0000313" key="4">
    <source>
        <dbReference type="EMBL" id="EED94777.1"/>
    </source>
</evidence>
<proteinExistence type="predicted"/>
<organism evidence="4 5">
    <name type="scientific">Thalassiosira pseudonana</name>
    <name type="common">Marine diatom</name>
    <name type="synonym">Cyclotella nana</name>
    <dbReference type="NCBI Taxonomy" id="35128"/>
    <lineage>
        <taxon>Eukaryota</taxon>
        <taxon>Sar</taxon>
        <taxon>Stramenopiles</taxon>
        <taxon>Ochrophyta</taxon>
        <taxon>Bacillariophyta</taxon>
        <taxon>Coscinodiscophyceae</taxon>
        <taxon>Thalassiosirophycidae</taxon>
        <taxon>Thalassiosirales</taxon>
        <taxon>Thalassiosiraceae</taxon>
        <taxon>Thalassiosira</taxon>
    </lineage>
</organism>
<dbReference type="HOGENOM" id="CLU_018371_3_1_1"/>
<keyword evidence="2" id="KW-0442">Lipid degradation</keyword>
<dbReference type="eggNOG" id="KOG3773">
    <property type="taxonomic scope" value="Eukaryota"/>
</dbReference>
<feature type="domain" description="PNPLA" evidence="3">
    <location>
        <begin position="11"/>
        <end position="187"/>
    </location>
</feature>
<dbReference type="RefSeq" id="XP_002287334.1">
    <property type="nucleotide sequence ID" value="XM_002287298.1"/>
</dbReference>
<dbReference type="GO" id="GO:0004806">
    <property type="term" value="F:triacylglycerol lipase activity"/>
    <property type="evidence" value="ECO:0000318"/>
    <property type="project" value="GO_Central"/>
</dbReference>
<dbReference type="PROSITE" id="PS51635">
    <property type="entry name" value="PNPLA"/>
    <property type="match status" value="1"/>
</dbReference>
<dbReference type="InterPro" id="IPR002641">
    <property type="entry name" value="PNPLA_dom"/>
</dbReference>
<dbReference type="SUPFAM" id="SSF52151">
    <property type="entry name" value="FabD/lysophospholipase-like"/>
    <property type="match status" value="1"/>
</dbReference>
<dbReference type="AlphaFoldDB" id="B8BUL3"/>
<dbReference type="InterPro" id="IPR016035">
    <property type="entry name" value="Acyl_Trfase/lysoPLipase"/>
</dbReference>
<comment type="caution">
    <text evidence="2">Lacks conserved residue(s) required for the propagation of feature annotation.</text>
</comment>
<dbReference type="PANTHER" id="PTHR12406">
    <property type="entry name" value="CALCIUM-INDEPENDENT PHOSPHOLIPASE A2 IPLA2 -RELATED"/>
    <property type="match status" value="1"/>
</dbReference>
<sequence length="334" mass="37197">MVATTPSSIGYSFSPGGLLFPYHLGVISSLSHHNRLPPTAHLAGASAGAIAVAAFASGAPSIHALEAAFRVCDACETQHNGKAAGKLLPLLKIELEKTLPLDAHLAINEREGIVALAHREIWPNNRPVLTTNFDTRDDLIEAVCDSSMFPFFSTPFPVRLRYRGNERFPRVIVDGFFSVPRERYGCPDFAHLNFDGRVEEKMKSLGGVLVGDSDDGSITDSYNNDDDTPVVDRTITVACFPHETVGLTASLAHDQISPEPDYDNPVGQMSELFRYATQPSSREELEKLYEKGWADAEKWSYEEELREKELMEGWLKEQRERIELEESIRRGDLF</sequence>
<reference evidence="4 5" key="1">
    <citation type="journal article" date="2004" name="Science">
        <title>The genome of the diatom Thalassiosira pseudonana: ecology, evolution, and metabolism.</title>
        <authorList>
            <person name="Armbrust E.V."/>
            <person name="Berges J.A."/>
            <person name="Bowler C."/>
            <person name="Green B.R."/>
            <person name="Martinez D."/>
            <person name="Putnam N.H."/>
            <person name="Zhou S."/>
            <person name="Allen A.E."/>
            <person name="Apt K.E."/>
            <person name="Bechner M."/>
            <person name="Brzezinski M.A."/>
            <person name="Chaal B.K."/>
            <person name="Chiovitti A."/>
            <person name="Davis A.K."/>
            <person name="Demarest M.S."/>
            <person name="Detter J.C."/>
            <person name="Glavina T."/>
            <person name="Goodstein D."/>
            <person name="Hadi M.Z."/>
            <person name="Hellsten U."/>
            <person name="Hildebrand M."/>
            <person name="Jenkins B.D."/>
            <person name="Jurka J."/>
            <person name="Kapitonov V.V."/>
            <person name="Kroger N."/>
            <person name="Lau W.W."/>
            <person name="Lane T.W."/>
            <person name="Larimer F.W."/>
            <person name="Lippmeier J.C."/>
            <person name="Lucas S."/>
            <person name="Medina M."/>
            <person name="Montsant A."/>
            <person name="Obornik M."/>
            <person name="Parker M.S."/>
            <person name="Palenik B."/>
            <person name="Pazour G.J."/>
            <person name="Richardson P.M."/>
            <person name="Rynearson T.A."/>
            <person name="Saito M.A."/>
            <person name="Schwartz D.C."/>
            <person name="Thamatrakoln K."/>
            <person name="Valentin K."/>
            <person name="Vardi A."/>
            <person name="Wilkerson F.P."/>
            <person name="Rokhsar D.S."/>
        </authorList>
    </citation>
    <scope>NUCLEOTIDE SEQUENCE [LARGE SCALE GENOMIC DNA]</scope>
    <source>
        <strain evidence="4 5">CCMP1335</strain>
    </source>
</reference>
<feature type="active site" description="Proton acceptor" evidence="2">
    <location>
        <position position="174"/>
    </location>
</feature>
<dbReference type="Gene3D" id="3.40.1090.10">
    <property type="entry name" value="Cytosolic phospholipase A2 catalytic domain"/>
    <property type="match status" value="1"/>
</dbReference>
<dbReference type="OMA" id="CHIPLYC"/>